<dbReference type="InterPro" id="IPR022675">
    <property type="entry name" value="G6P_DH_C"/>
</dbReference>
<dbReference type="CDD" id="cd06464">
    <property type="entry name" value="ACD_sHsps-like"/>
    <property type="match status" value="1"/>
</dbReference>
<comment type="caution">
    <text evidence="7">The sequence shown here is derived from an EMBL/GenBank/DDBJ whole genome shotgun (WGS) entry which is preliminary data.</text>
</comment>
<dbReference type="GO" id="GO:0009051">
    <property type="term" value="P:pentose-phosphate shunt, oxidative branch"/>
    <property type="evidence" value="ECO:0007669"/>
    <property type="project" value="TreeGrafter"/>
</dbReference>
<dbReference type="Gene3D" id="2.60.40.790">
    <property type="match status" value="1"/>
</dbReference>
<evidence type="ECO:0000256" key="2">
    <source>
        <dbReference type="ARBA" id="ARBA00022857"/>
    </source>
</evidence>
<evidence type="ECO:0000256" key="4">
    <source>
        <dbReference type="ARBA" id="ARBA00023277"/>
    </source>
</evidence>
<keyword evidence="2" id="KW-0521">NADP</keyword>
<evidence type="ECO:0000256" key="3">
    <source>
        <dbReference type="ARBA" id="ARBA00023002"/>
    </source>
</evidence>
<dbReference type="InterPro" id="IPR002068">
    <property type="entry name" value="A-crystallin/Hsp20_dom"/>
</dbReference>
<dbReference type="AlphaFoldDB" id="A0A831THP0"/>
<dbReference type="GO" id="GO:0006006">
    <property type="term" value="P:glucose metabolic process"/>
    <property type="evidence" value="ECO:0007669"/>
    <property type="project" value="InterPro"/>
</dbReference>
<evidence type="ECO:0000259" key="6">
    <source>
        <dbReference type="PROSITE" id="PS01031"/>
    </source>
</evidence>
<evidence type="ECO:0000256" key="1">
    <source>
        <dbReference type="ARBA" id="ARBA00004921"/>
    </source>
</evidence>
<evidence type="ECO:0000256" key="5">
    <source>
        <dbReference type="PROSITE-ProRule" id="PRU00285"/>
    </source>
</evidence>
<dbReference type="Gene3D" id="3.30.360.10">
    <property type="entry name" value="Dihydrodipicolinate Reductase, domain 2"/>
    <property type="match status" value="1"/>
</dbReference>
<comment type="pathway">
    <text evidence="1">Carbohydrate degradation.</text>
</comment>
<comment type="similarity">
    <text evidence="5">Belongs to the small heat shock protein (HSP20) family.</text>
</comment>
<dbReference type="SUPFAM" id="SSF49764">
    <property type="entry name" value="HSP20-like chaperones"/>
    <property type="match status" value="1"/>
</dbReference>
<dbReference type="InterPro" id="IPR008978">
    <property type="entry name" value="HSP20-like_chaperone"/>
</dbReference>
<dbReference type="Pfam" id="PF02781">
    <property type="entry name" value="G6PD_C"/>
    <property type="match status" value="1"/>
</dbReference>
<accession>A0A831THP0</accession>
<dbReference type="PANTHER" id="PTHR23429">
    <property type="entry name" value="GLUCOSE-6-PHOSPHATE 1-DEHYDROGENASE G6PD"/>
    <property type="match status" value="1"/>
</dbReference>
<dbReference type="PANTHER" id="PTHR23429:SF0">
    <property type="entry name" value="GLUCOSE-6-PHOSPHATE 1-DEHYDROGENASE"/>
    <property type="match status" value="1"/>
</dbReference>
<dbReference type="EMBL" id="DSIY01000295">
    <property type="protein sequence ID" value="HEG92269.1"/>
    <property type="molecule type" value="Genomic_DNA"/>
</dbReference>
<reference evidence="7" key="1">
    <citation type="journal article" date="2020" name="mSystems">
        <title>Genome- and Community-Level Interaction Insights into Carbon Utilization and Element Cycling Functions of Hydrothermarchaeota in Hydrothermal Sediment.</title>
        <authorList>
            <person name="Zhou Z."/>
            <person name="Liu Y."/>
            <person name="Xu W."/>
            <person name="Pan J."/>
            <person name="Luo Z.H."/>
            <person name="Li M."/>
        </authorList>
    </citation>
    <scope>NUCLEOTIDE SEQUENCE [LARGE SCALE GENOMIC DNA]</scope>
    <source>
        <strain evidence="7">SpSt-210</strain>
    </source>
</reference>
<dbReference type="InterPro" id="IPR001282">
    <property type="entry name" value="G6P_DH"/>
</dbReference>
<proteinExistence type="inferred from homology"/>
<sequence>MHVAGRPRPRGPWIWAWAGETGPPVDLYETAEAVVIRVAIPGAEGAALTLTIDEEQVVLRGETPPPGARWGERTVVHWQEIPYGKFERRVPLPTPVQKDAARANFRNGILEISLPKRVTELAIQFKQPPLLLFRRVGVDELEPNVLALNIQPDEGIALRFSAKVPGQLTRIRPVTMDFNYGTSFGVEEPTAYERLLLDAMVGDRTLFARRDEVEQAWAIVMPLLEVWAQTPAEFPNYWAGTWGPPEAKALIEREGRRWRRL</sequence>
<protein>
    <submittedName>
        <fullName evidence="7">Hsp20 family protein</fullName>
    </submittedName>
</protein>
<keyword evidence="3" id="KW-0560">Oxidoreductase</keyword>
<name>A0A831THP0_9BACT</name>
<gene>
    <name evidence="7" type="ORF">ENP34_12680</name>
</gene>
<evidence type="ECO:0000313" key="7">
    <source>
        <dbReference type="EMBL" id="HEG92269.1"/>
    </source>
</evidence>
<dbReference type="GO" id="GO:0050661">
    <property type="term" value="F:NADP binding"/>
    <property type="evidence" value="ECO:0007669"/>
    <property type="project" value="InterPro"/>
</dbReference>
<feature type="domain" description="SHSP" evidence="6">
    <location>
        <begin position="16"/>
        <end position="133"/>
    </location>
</feature>
<keyword evidence="4" id="KW-0119">Carbohydrate metabolism</keyword>
<dbReference type="SUPFAM" id="SSF55347">
    <property type="entry name" value="Glyceraldehyde-3-phosphate dehydrogenase-like, C-terminal domain"/>
    <property type="match status" value="1"/>
</dbReference>
<dbReference type="PROSITE" id="PS01031">
    <property type="entry name" value="SHSP"/>
    <property type="match status" value="1"/>
</dbReference>
<organism evidence="7">
    <name type="scientific">Thermorudis peleae</name>
    <dbReference type="NCBI Taxonomy" id="1382356"/>
    <lineage>
        <taxon>Bacteria</taxon>
        <taxon>Pseudomonadati</taxon>
        <taxon>Thermomicrobiota</taxon>
        <taxon>Thermomicrobia</taxon>
        <taxon>Thermomicrobia incertae sedis</taxon>
        <taxon>Thermorudis</taxon>
    </lineage>
</organism>
<dbReference type="GO" id="GO:0005829">
    <property type="term" value="C:cytosol"/>
    <property type="evidence" value="ECO:0007669"/>
    <property type="project" value="TreeGrafter"/>
</dbReference>
<dbReference type="GO" id="GO:0004345">
    <property type="term" value="F:glucose-6-phosphate dehydrogenase activity"/>
    <property type="evidence" value="ECO:0007669"/>
    <property type="project" value="InterPro"/>
</dbReference>